<comment type="caution">
    <text evidence="1">The sequence shown here is derived from an EMBL/GenBank/DDBJ whole genome shotgun (WGS) entry which is preliminary data.</text>
</comment>
<sequence length="201" mass="23124">MIIDFSVKELDQNFDTTAPIVPLCIVMDTYHVNRLARTCFRGKDLKKAGNFCRWNSIREFICDDEVQDQLFPELLESIQEMSTRPLERRTYTLSIELENPVGWSATLPSSMLPADALFVPFHPNEYTDAFLLEDHAFKAPLTHEITIVCEIDYFANRNFWVVAVKTIYPGESVQLGFAKNKKTKFIPASEAVFLDFDRDGE</sequence>
<dbReference type="Proteomes" id="UP000177331">
    <property type="component" value="Unassembled WGS sequence"/>
</dbReference>
<reference evidence="1 2" key="1">
    <citation type="journal article" date="2016" name="Nat. Commun.">
        <title>Thousands of microbial genomes shed light on interconnected biogeochemical processes in an aquifer system.</title>
        <authorList>
            <person name="Anantharaman K."/>
            <person name="Brown C.T."/>
            <person name="Hug L.A."/>
            <person name="Sharon I."/>
            <person name="Castelle C.J."/>
            <person name="Probst A.J."/>
            <person name="Thomas B.C."/>
            <person name="Singh A."/>
            <person name="Wilkins M.J."/>
            <person name="Karaoz U."/>
            <person name="Brodie E.L."/>
            <person name="Williams K.H."/>
            <person name="Hubbard S.S."/>
            <person name="Banfield J.F."/>
        </authorList>
    </citation>
    <scope>NUCLEOTIDE SEQUENCE [LARGE SCALE GENOMIC DNA]</scope>
</reference>
<evidence type="ECO:0000313" key="2">
    <source>
        <dbReference type="Proteomes" id="UP000177331"/>
    </source>
</evidence>
<proteinExistence type="predicted"/>
<dbReference type="EMBL" id="MGFD01000034">
    <property type="protein sequence ID" value="OGL97886.1"/>
    <property type="molecule type" value="Genomic_DNA"/>
</dbReference>
<protein>
    <submittedName>
        <fullName evidence="1">Uncharacterized protein</fullName>
    </submittedName>
</protein>
<name>A0A1F7W5G7_9BACT</name>
<accession>A0A1F7W5G7</accession>
<evidence type="ECO:0000313" key="1">
    <source>
        <dbReference type="EMBL" id="OGL97886.1"/>
    </source>
</evidence>
<gene>
    <name evidence="1" type="ORF">A2318_04415</name>
</gene>
<organism evidence="1 2">
    <name type="scientific">Candidatus Uhrbacteria bacterium RIFOXYB2_FULL_45_11</name>
    <dbReference type="NCBI Taxonomy" id="1802421"/>
    <lineage>
        <taxon>Bacteria</taxon>
        <taxon>Candidatus Uhriibacteriota</taxon>
    </lineage>
</organism>
<dbReference type="AlphaFoldDB" id="A0A1F7W5G7"/>